<sequence>MNPSNNISLEDLKQQMLGSKKKQSDFAAYHQYCKPKLAEMLNSLKLDYSYTKAKGDYVYFTNEQGNEVPVLDFVSGFGSNFLGHNHPALKNALKKHLDDDAPMFTQSALRPAAHRLAKRLNELIPAKSNYYCHLTNSGTETVEAALKHAYKVHLEMVQREYERLTRQLHDTYHQIEDNQLPVTLPAGVKDLTKYRDDLDEYNLAQYESYQKNPVICALKGSYHGKTSSALKVTFNKTFREGFEGLSSLKTVFIDFDRPERLAEAVKEHQIEFIVPVLEGDTLVLQRHNLTKVFAMIMEVVLGEGGVKPVPDKTLEGLAQIHEEIQVPFIVDEIQTGSGRTGYIFGYEGTPLAAIEPEYVLLSKALGGGLTKVGAAMIHEKVYDLDFGILHTSTFAEDDISCMIALRALDIMTENDGFLLKEAVKKGEYLRTRLKELQQRYPNIVKDVRGRGLMTGLEFQDLSRYSPLFRYAGRQGFISLLVASYVLHHHRVRILAPLTTLFKGNPGKKRESILRVQPSAFITYEQLDTLVTALDEAFMIIHRNNEYCLTAHLLDDELPVEERTSPQAMPLIHPDYQNQVDFDARVGFVVHITELKHLVDYYLPSFKQYNASDKKLTQWWNKLCRFLEPDVMHRTYIEQDGFVVELNLVCVPYFPKYMIKTYANAQLKSTRHTFHAKYLLEMEDKIMDAAVVARDLGDERIPTSLVGLGAYTSIVTRNGTTLNDYEIPVTSGNAYTTALMGQGIIKAFEETQQDISSSSIAVVGAAGNIGSTLTGLLSFYAGKLYLIGSGKAKSTERIQTVIDQSLYTILQEVKNQMQEKDLEEVQLQGLAGAMVNDVIRPALLEENPLESEVLTQLVDTLTSGNELSEQSGSWLHQAILDQHQGTNPYFEISTLEVLKECEAVAIATNSSDAWLIGPDQVKKGAIVCCASVPSNLSDNFQQQRGDHFVFDGGYARLPENNQINFVGMPKDGMAYGCLSETLLLAFDGQNSSFTKGPVTLQQVMKTIEMADQYGFELGEFRLGDSVQRAYQ</sequence>
<gene>
    <name evidence="6" type="ORF">K4G66_21650</name>
</gene>
<dbReference type="AlphaFoldDB" id="A0AA49GHN4"/>
<dbReference type="GO" id="GO:0008483">
    <property type="term" value="F:transaminase activity"/>
    <property type="evidence" value="ECO:0007669"/>
    <property type="project" value="UniProtKB-KW"/>
</dbReference>
<dbReference type="Gene3D" id="3.40.640.10">
    <property type="entry name" value="Type I PLP-dependent aspartate aminotransferase-like (Major domain)"/>
    <property type="match status" value="2"/>
</dbReference>
<evidence type="ECO:0000256" key="2">
    <source>
        <dbReference type="ARBA" id="ARBA00022576"/>
    </source>
</evidence>
<evidence type="ECO:0000256" key="4">
    <source>
        <dbReference type="ARBA" id="ARBA00022898"/>
    </source>
</evidence>
<dbReference type="Pfam" id="PF00202">
    <property type="entry name" value="Aminotran_3"/>
    <property type="match status" value="1"/>
</dbReference>
<dbReference type="Gene3D" id="3.90.1150.10">
    <property type="entry name" value="Aspartate Aminotransferase, domain 1"/>
    <property type="match status" value="2"/>
</dbReference>
<reference evidence="6" key="1">
    <citation type="journal article" date="2023" name="Comput. Struct. Biotechnol. J.">
        <title>Discovery of a novel marine Bacteroidetes with a rich repertoire of carbohydrate-active enzymes.</title>
        <authorList>
            <person name="Chen B."/>
            <person name="Liu G."/>
            <person name="Chen Q."/>
            <person name="Wang H."/>
            <person name="Liu L."/>
            <person name="Tang K."/>
        </authorList>
    </citation>
    <scope>NUCLEOTIDE SEQUENCE</scope>
    <source>
        <strain evidence="6">TK19036</strain>
    </source>
</reference>
<dbReference type="PANTHER" id="PTHR11986">
    <property type="entry name" value="AMINOTRANSFERASE CLASS III"/>
    <property type="match status" value="1"/>
</dbReference>
<keyword evidence="3" id="KW-0808">Transferase</keyword>
<keyword evidence="5" id="KW-0175">Coiled coil</keyword>
<dbReference type="InterPro" id="IPR050103">
    <property type="entry name" value="Class-III_PLP-dep_AT"/>
</dbReference>
<evidence type="ECO:0000256" key="3">
    <source>
        <dbReference type="ARBA" id="ARBA00022679"/>
    </source>
</evidence>
<dbReference type="InterPro" id="IPR015421">
    <property type="entry name" value="PyrdxlP-dep_Trfase_major"/>
</dbReference>
<dbReference type="PANTHER" id="PTHR11986:SF79">
    <property type="entry name" value="ACETYLORNITHINE AMINOTRANSFERASE, MITOCHONDRIAL"/>
    <property type="match status" value="1"/>
</dbReference>
<dbReference type="InterPro" id="IPR015424">
    <property type="entry name" value="PyrdxlP-dep_Trfase"/>
</dbReference>
<dbReference type="GO" id="GO:0042802">
    <property type="term" value="F:identical protein binding"/>
    <property type="evidence" value="ECO:0007669"/>
    <property type="project" value="TreeGrafter"/>
</dbReference>
<organism evidence="6">
    <name type="scientific">Roseihalotalea indica</name>
    <dbReference type="NCBI Taxonomy" id="2867963"/>
    <lineage>
        <taxon>Bacteria</taxon>
        <taxon>Pseudomonadati</taxon>
        <taxon>Bacteroidota</taxon>
        <taxon>Cytophagia</taxon>
        <taxon>Cytophagales</taxon>
        <taxon>Catalimonadaceae</taxon>
        <taxon>Roseihalotalea</taxon>
    </lineage>
</organism>
<protein>
    <submittedName>
        <fullName evidence="6">Aminotransferase class III-fold pyridoxal phosphate-dependent enzyme</fullName>
    </submittedName>
</protein>
<dbReference type="GO" id="GO:0030170">
    <property type="term" value="F:pyridoxal phosphate binding"/>
    <property type="evidence" value="ECO:0007669"/>
    <property type="project" value="InterPro"/>
</dbReference>
<dbReference type="InterPro" id="IPR015422">
    <property type="entry name" value="PyrdxlP-dep_Trfase_small"/>
</dbReference>
<name>A0AA49GHN4_9BACT</name>
<comment type="cofactor">
    <cofactor evidence="1">
        <name>pyridoxal 5'-phosphate</name>
        <dbReference type="ChEBI" id="CHEBI:597326"/>
    </cofactor>
</comment>
<proteinExistence type="predicted"/>
<reference evidence="6" key="2">
    <citation type="journal article" date="2024" name="Antonie Van Leeuwenhoek">
        <title>Roseihalotalea indica gen. nov., sp. nov., a halophilic Bacteroidetes from mesopelagic Southwest Indian Ocean with higher carbohydrate metabolic potential.</title>
        <authorList>
            <person name="Chen B."/>
            <person name="Zhang M."/>
            <person name="Lin D."/>
            <person name="Ye J."/>
            <person name="Tang K."/>
        </authorList>
    </citation>
    <scope>NUCLEOTIDE SEQUENCE</scope>
    <source>
        <strain evidence="6">TK19036</strain>
    </source>
</reference>
<evidence type="ECO:0000256" key="5">
    <source>
        <dbReference type="SAM" id="Coils"/>
    </source>
</evidence>
<keyword evidence="4" id="KW-0663">Pyridoxal phosphate</keyword>
<feature type="coiled-coil region" evidence="5">
    <location>
        <begin position="147"/>
        <end position="174"/>
    </location>
</feature>
<dbReference type="SUPFAM" id="SSF53383">
    <property type="entry name" value="PLP-dependent transferases"/>
    <property type="match status" value="1"/>
</dbReference>
<dbReference type="EMBL" id="CP120682">
    <property type="protein sequence ID" value="WKN34985.1"/>
    <property type="molecule type" value="Genomic_DNA"/>
</dbReference>
<dbReference type="InterPro" id="IPR005814">
    <property type="entry name" value="Aminotrans_3"/>
</dbReference>
<accession>A0AA49GHN4</accession>
<evidence type="ECO:0000313" key="6">
    <source>
        <dbReference type="EMBL" id="WKN34985.1"/>
    </source>
</evidence>
<keyword evidence="2 6" id="KW-0032">Aminotransferase</keyword>
<evidence type="ECO:0000256" key="1">
    <source>
        <dbReference type="ARBA" id="ARBA00001933"/>
    </source>
</evidence>